<reference evidence="1 2" key="1">
    <citation type="submission" date="2019-05" db="EMBL/GenBank/DDBJ databases">
        <title>Comparative genomics and metabolomics analyses of clavulanic acid producing Streptomyces species provides insight into specialized metabolism and evolution of beta-lactam biosynthetic gene clusters.</title>
        <authorList>
            <person name="Moore M.A."/>
            <person name="Cruz-Morales P."/>
            <person name="Barona Gomez F."/>
            <person name="Kapil T."/>
        </authorList>
    </citation>
    <scope>NUCLEOTIDE SEQUENCE [LARGE SCALE GENOMIC DNA]</scope>
    <source>
        <strain evidence="1 2">NRRL 5741</strain>
    </source>
</reference>
<organism evidence="1 2">
    <name type="scientific">Streptomyces jumonjinensis</name>
    <dbReference type="NCBI Taxonomy" id="1945"/>
    <lineage>
        <taxon>Bacteria</taxon>
        <taxon>Bacillati</taxon>
        <taxon>Actinomycetota</taxon>
        <taxon>Actinomycetes</taxon>
        <taxon>Kitasatosporales</taxon>
        <taxon>Streptomycetaceae</taxon>
        <taxon>Streptomyces</taxon>
    </lineage>
</organism>
<accession>A0A646KLV0</accession>
<evidence type="ECO:0000313" key="1">
    <source>
        <dbReference type="EMBL" id="MQT02921.1"/>
    </source>
</evidence>
<dbReference type="RefSeq" id="WP_153524508.1">
    <property type="nucleotide sequence ID" value="NZ_JBEPDZ010000057.1"/>
</dbReference>
<protein>
    <submittedName>
        <fullName evidence="1">Uncharacterized protein</fullName>
    </submittedName>
</protein>
<sequence>MTIGKHNTFVWVHRSDGDALRTMAEANRHEEMAWIAEQCERAGLHPSEPTPELIRLEALALRPGTWPTQSNLLEAAMRVRLAAPDLVGPWVPFTHEEREAQRLPGRRYGTAKQKFTDKLALDIDPVLVDHGHLAAYRISEPIVAELIAENLVGPGASRSRAARQRREELQAQIYTLGRVVREALAAIVGP</sequence>
<keyword evidence="2" id="KW-1185">Reference proteome</keyword>
<gene>
    <name evidence="1" type="ORF">FF041_22840</name>
</gene>
<name>A0A646KLV0_STRJU</name>
<dbReference type="AlphaFoldDB" id="A0A646KLV0"/>
<dbReference type="OrthoDB" id="4242010at2"/>
<proteinExistence type="predicted"/>
<comment type="caution">
    <text evidence="1">The sequence shown here is derived from an EMBL/GenBank/DDBJ whole genome shotgun (WGS) entry which is preliminary data.</text>
</comment>
<dbReference type="Proteomes" id="UP000419138">
    <property type="component" value="Unassembled WGS sequence"/>
</dbReference>
<dbReference type="EMBL" id="VCLA01000159">
    <property type="protein sequence ID" value="MQT02921.1"/>
    <property type="molecule type" value="Genomic_DNA"/>
</dbReference>
<evidence type="ECO:0000313" key="2">
    <source>
        <dbReference type="Proteomes" id="UP000419138"/>
    </source>
</evidence>